<comment type="caution">
    <text evidence="1">The sequence shown here is derived from an EMBL/GenBank/DDBJ whole genome shotgun (WGS) entry which is preliminary data.</text>
</comment>
<dbReference type="GeneID" id="85451356"/>
<organism evidence="1 2">
    <name type="scientific">Colletotrichum godetiae</name>
    <dbReference type="NCBI Taxonomy" id="1209918"/>
    <lineage>
        <taxon>Eukaryota</taxon>
        <taxon>Fungi</taxon>
        <taxon>Dikarya</taxon>
        <taxon>Ascomycota</taxon>
        <taxon>Pezizomycotina</taxon>
        <taxon>Sordariomycetes</taxon>
        <taxon>Hypocreomycetidae</taxon>
        <taxon>Glomerellales</taxon>
        <taxon>Glomerellaceae</taxon>
        <taxon>Colletotrichum</taxon>
        <taxon>Colletotrichum acutatum species complex</taxon>
    </lineage>
</organism>
<proteinExistence type="predicted"/>
<gene>
    <name evidence="1" type="ORF">BDP55DRAFT_328884</name>
</gene>
<evidence type="ECO:0000313" key="1">
    <source>
        <dbReference type="EMBL" id="KAK1659881.1"/>
    </source>
</evidence>
<dbReference type="EMBL" id="JAHMHR010000055">
    <property type="protein sequence ID" value="KAK1659881.1"/>
    <property type="molecule type" value="Genomic_DNA"/>
</dbReference>
<name>A0AAJ0EPM5_9PEZI</name>
<dbReference type="AlphaFoldDB" id="A0AAJ0EPM5"/>
<sequence>MVNFLEAFTVAFGPTAFTFGYHHVLAYAFLDLASHRYYTCLFVVVQLVPNQLFPFLEILSVLFAKQLIVDNAWGLSQTDRWEV</sequence>
<dbReference type="Proteomes" id="UP001224890">
    <property type="component" value="Unassembled WGS sequence"/>
</dbReference>
<protein>
    <submittedName>
        <fullName evidence="1">Uncharacterized protein</fullName>
    </submittedName>
</protein>
<dbReference type="RefSeq" id="XP_060424645.1">
    <property type="nucleotide sequence ID" value="XM_060566830.1"/>
</dbReference>
<evidence type="ECO:0000313" key="2">
    <source>
        <dbReference type="Proteomes" id="UP001224890"/>
    </source>
</evidence>
<keyword evidence="2" id="KW-1185">Reference proteome</keyword>
<accession>A0AAJ0EPM5</accession>
<reference evidence="1" key="1">
    <citation type="submission" date="2021-06" db="EMBL/GenBank/DDBJ databases">
        <title>Comparative genomics, transcriptomics and evolutionary studies reveal genomic signatures of adaptation to plant cell wall in hemibiotrophic fungi.</title>
        <authorList>
            <consortium name="DOE Joint Genome Institute"/>
            <person name="Baroncelli R."/>
            <person name="Diaz J.F."/>
            <person name="Benocci T."/>
            <person name="Peng M."/>
            <person name="Battaglia E."/>
            <person name="Haridas S."/>
            <person name="Andreopoulos W."/>
            <person name="Labutti K."/>
            <person name="Pangilinan J."/>
            <person name="Floch G.L."/>
            <person name="Makela M.R."/>
            <person name="Henrissat B."/>
            <person name="Grigoriev I.V."/>
            <person name="Crouch J.A."/>
            <person name="De Vries R.P."/>
            <person name="Sukno S.A."/>
            <person name="Thon M.R."/>
        </authorList>
    </citation>
    <scope>NUCLEOTIDE SEQUENCE</scope>
    <source>
        <strain evidence="1">CBS 193.32</strain>
    </source>
</reference>